<dbReference type="CDD" id="cd01392">
    <property type="entry name" value="HTH_LacI"/>
    <property type="match status" value="1"/>
</dbReference>
<evidence type="ECO:0000259" key="4">
    <source>
        <dbReference type="PROSITE" id="PS50932"/>
    </source>
</evidence>
<keyword evidence="3" id="KW-0804">Transcription</keyword>
<name>A0A0F0KWU3_9MICO</name>
<dbReference type="Proteomes" id="UP000033448">
    <property type="component" value="Unassembled WGS sequence"/>
</dbReference>
<dbReference type="InterPro" id="IPR010982">
    <property type="entry name" value="Lambda_DNA-bd_dom_sf"/>
</dbReference>
<dbReference type="PANTHER" id="PTHR30146:SF109">
    <property type="entry name" value="HTH-TYPE TRANSCRIPTIONAL REGULATOR GALS"/>
    <property type="match status" value="1"/>
</dbReference>
<evidence type="ECO:0000313" key="5">
    <source>
        <dbReference type="EMBL" id="KJL25377.1"/>
    </source>
</evidence>
<dbReference type="InterPro" id="IPR046335">
    <property type="entry name" value="LacI/GalR-like_sensor"/>
</dbReference>
<organism evidence="5 6">
    <name type="scientific">Microbacterium azadirachtae</name>
    <dbReference type="NCBI Taxonomy" id="582680"/>
    <lineage>
        <taxon>Bacteria</taxon>
        <taxon>Bacillati</taxon>
        <taxon>Actinomycetota</taxon>
        <taxon>Actinomycetes</taxon>
        <taxon>Micrococcales</taxon>
        <taxon>Microbacteriaceae</taxon>
        <taxon>Microbacterium</taxon>
    </lineage>
</organism>
<comment type="caution">
    <text evidence="5">The sequence shown here is derived from an EMBL/GenBank/DDBJ whole genome shotgun (WGS) entry which is preliminary data.</text>
</comment>
<dbReference type="GO" id="GO:0003700">
    <property type="term" value="F:DNA-binding transcription factor activity"/>
    <property type="evidence" value="ECO:0007669"/>
    <property type="project" value="TreeGrafter"/>
</dbReference>
<evidence type="ECO:0000313" key="6">
    <source>
        <dbReference type="Proteomes" id="UP000033448"/>
    </source>
</evidence>
<keyword evidence="6" id="KW-1185">Reference proteome</keyword>
<dbReference type="Pfam" id="PF00356">
    <property type="entry name" value="LacI"/>
    <property type="match status" value="1"/>
</dbReference>
<dbReference type="SUPFAM" id="SSF47413">
    <property type="entry name" value="lambda repressor-like DNA-binding domains"/>
    <property type="match status" value="1"/>
</dbReference>
<proteinExistence type="predicted"/>
<dbReference type="PANTHER" id="PTHR30146">
    <property type="entry name" value="LACI-RELATED TRANSCRIPTIONAL REPRESSOR"/>
    <property type="match status" value="1"/>
</dbReference>
<dbReference type="PATRIC" id="fig|582680.7.peg.1484"/>
<evidence type="ECO:0000256" key="3">
    <source>
        <dbReference type="ARBA" id="ARBA00023163"/>
    </source>
</evidence>
<dbReference type="Gene3D" id="3.40.50.2300">
    <property type="match status" value="2"/>
</dbReference>
<protein>
    <submittedName>
        <fullName evidence="5">Catabolite control protein A</fullName>
    </submittedName>
</protein>
<dbReference type="CDD" id="cd01574">
    <property type="entry name" value="PBP1_LacI"/>
    <property type="match status" value="1"/>
</dbReference>
<dbReference type="SUPFAM" id="SSF53822">
    <property type="entry name" value="Periplasmic binding protein-like I"/>
    <property type="match status" value="1"/>
</dbReference>
<evidence type="ECO:0000256" key="2">
    <source>
        <dbReference type="ARBA" id="ARBA00023125"/>
    </source>
</evidence>
<dbReference type="InterPro" id="IPR028082">
    <property type="entry name" value="Peripla_BP_I"/>
</dbReference>
<sequence>MTTAAPPDPRRVPAMADVARLAGVSAQTVSRTLSGNPSVQPETRARVLAAVEQLGYRRNNAARALSSGRSRAIGVISLRTGFYSRSAVAVGIETTAADAGYIVNSVTTPSLDAAEIEAAMSRLADQGVEGIVLAVPLISTSRAIDELTRAVPTITIDGSRTASTQVVAVDQREVGLIATRHLLELGHETVWHVAGPPQWLDASSRAQGWRDALADAGREAPPEITGDWSPESGHRAGQLLARIPEVTAVFVASDEMAFGLARAFAEHGRAIPDDVSIVGVDDIPLAEFCSPALTTVAQPFGDVGRVAVEHLLHAIAHPDAVPPAESIAPRLIVRASTAALRR</sequence>
<gene>
    <name evidence="5" type="primary">ccpA_5</name>
    <name evidence="5" type="ORF">RL72_01445</name>
</gene>
<dbReference type="Gene3D" id="1.10.260.40">
    <property type="entry name" value="lambda repressor-like DNA-binding domains"/>
    <property type="match status" value="1"/>
</dbReference>
<reference evidence="5 6" key="1">
    <citation type="submission" date="2015-02" db="EMBL/GenBank/DDBJ databases">
        <title>Draft genome sequences of ten Microbacterium spp. with emphasis on heavy metal contaminated environments.</title>
        <authorList>
            <person name="Corretto E."/>
        </authorList>
    </citation>
    <scope>NUCLEOTIDE SEQUENCE [LARGE SCALE GENOMIC DNA]</scope>
    <source>
        <strain evidence="5 6">DSM 23848</strain>
    </source>
</reference>
<keyword evidence="2" id="KW-0238">DNA-binding</keyword>
<dbReference type="AlphaFoldDB" id="A0A0F0KWU3"/>
<dbReference type="InterPro" id="IPR000843">
    <property type="entry name" value="HTH_LacI"/>
</dbReference>
<dbReference type="PROSITE" id="PS50932">
    <property type="entry name" value="HTH_LACI_2"/>
    <property type="match status" value="1"/>
</dbReference>
<dbReference type="RefSeq" id="WP_045250150.1">
    <property type="nucleotide sequence ID" value="NZ_CP099706.1"/>
</dbReference>
<accession>A0A0F0KWU3</accession>
<dbReference type="SMART" id="SM00354">
    <property type="entry name" value="HTH_LACI"/>
    <property type="match status" value="1"/>
</dbReference>
<feature type="domain" description="HTH lacI-type" evidence="4">
    <location>
        <begin position="13"/>
        <end position="67"/>
    </location>
</feature>
<keyword evidence="1" id="KW-0805">Transcription regulation</keyword>
<dbReference type="EMBL" id="JYIT01000070">
    <property type="protein sequence ID" value="KJL25377.1"/>
    <property type="molecule type" value="Genomic_DNA"/>
</dbReference>
<evidence type="ECO:0000256" key="1">
    <source>
        <dbReference type="ARBA" id="ARBA00023015"/>
    </source>
</evidence>
<dbReference type="Pfam" id="PF13377">
    <property type="entry name" value="Peripla_BP_3"/>
    <property type="match status" value="1"/>
</dbReference>
<dbReference type="GO" id="GO:0000976">
    <property type="term" value="F:transcription cis-regulatory region binding"/>
    <property type="evidence" value="ECO:0007669"/>
    <property type="project" value="TreeGrafter"/>
</dbReference>